<dbReference type="SMART" id="SM00710">
    <property type="entry name" value="PbH1"/>
    <property type="match status" value="7"/>
</dbReference>
<evidence type="ECO:0000256" key="2">
    <source>
        <dbReference type="ARBA" id="ARBA00001271"/>
    </source>
</evidence>
<evidence type="ECO:0000313" key="12">
    <source>
        <dbReference type="Proteomes" id="UP000317238"/>
    </source>
</evidence>
<dbReference type="InterPro" id="IPR057275">
    <property type="entry name" value="Beta-barrel_GLAA-B_I"/>
</dbReference>
<sequence precursor="true">MRCIVTTLLALSVSTTFANQTIDVADHGIVPGTDCTFAVNRLIESVADQDAVTLRFAAGQYDFYPENAVERHRAVSNHDNSLKRIAFPLFGHQNVTIDGGGAVFMFHGRISPLVLAQCTNITLKNFTIDWQRSFHDELPVIASNPDDGSFVVEIDPKRYPHTIKNGNLLSDKYDWQDRMGSNIVFDPKTNAPIFNTRDYSINFSAPYTASHAGENAVKISSRVRKSPPPVGSVLISYGTHPTSRLCPAIHLDQANQTRIQNVTIHAAGGMGVIAERCDDVDLDGLVVTSNQDRIVSTRADATHFIGCRGTIHLQNCLFEHMLDDGINVHGAYVKVVEYLGDRQFLCEISHFQQWGLVFSKPGDRIALLSRTTVLPFFETKVTETRILNERRLLVTLAEVPDQMPEGPLSMENLTWYPDLVMKNNTIRENRARGALITTKGKVLLQDNVIASQMHGILIEGDNNKWYESGGVQDITITGNTFDNVGFEGGPVYPLLASPLLNETQHMGEGHFHRNIRFTDNTIRSFSGHLVQARSVTGLTISGNRLEFSKDYPAVTDFPAVDLEYCDNVTIRDNDAVGFDRTLVVETSDDCSSVSVGPNSGLDRP</sequence>
<dbReference type="Gene3D" id="2.160.20.10">
    <property type="entry name" value="Single-stranded right-handed beta-helix, Pectin lyase-like"/>
    <property type="match status" value="2"/>
</dbReference>
<evidence type="ECO:0000259" key="9">
    <source>
        <dbReference type="Pfam" id="PF23763"/>
    </source>
</evidence>
<keyword evidence="5 11" id="KW-0378">Hydrolase</keyword>
<keyword evidence="3 7" id="KW-0732">Signal</keyword>
<dbReference type="Pfam" id="PF23763">
    <property type="entry name" value="Beta-barrel_GLAA-B_I"/>
    <property type="match status" value="1"/>
</dbReference>
<name>A0A5C5Y9H9_9PLAN</name>
<comment type="caution">
    <text evidence="11">The sequence shown here is derived from an EMBL/GenBank/DDBJ whole genome shotgun (WGS) entry which is preliminary data.</text>
</comment>
<dbReference type="InterPro" id="IPR011050">
    <property type="entry name" value="Pectin_lyase_fold/virulence"/>
</dbReference>
<dbReference type="Pfam" id="PF23764">
    <property type="entry name" value="Beta-barrel_GLAA-B_II"/>
    <property type="match status" value="1"/>
</dbReference>
<dbReference type="InterPro" id="IPR056441">
    <property type="entry name" value="Beta-barrel_GLAA-B_II"/>
</dbReference>
<comment type="catalytic activity">
    <reaction evidence="2">
        <text>Hydrolysis of terminal, non-reducing branched (1-&gt;3)-alpha-D-galactosidic residues, producing free D-galactose.</text>
        <dbReference type="EC" id="3.2.1.n1"/>
    </reaction>
</comment>
<dbReference type="SUPFAM" id="SSF51126">
    <property type="entry name" value="Pectin lyase-like"/>
    <property type="match status" value="1"/>
</dbReference>
<dbReference type="RefSeq" id="WP_146440031.1">
    <property type="nucleotide sequence ID" value="NZ_SJPL01000001.1"/>
</dbReference>
<evidence type="ECO:0000256" key="5">
    <source>
        <dbReference type="ARBA" id="ARBA00022801"/>
    </source>
</evidence>
<protein>
    <submittedName>
        <fullName evidence="11">Alpha-1,3-galactosidase B</fullName>
        <ecNumber evidence="11">3.2.1.-</ecNumber>
    </submittedName>
</protein>
<feature type="chain" id="PRO_5022795239" evidence="7">
    <location>
        <begin position="19"/>
        <end position="604"/>
    </location>
</feature>
<evidence type="ECO:0000256" key="7">
    <source>
        <dbReference type="SAM" id="SignalP"/>
    </source>
</evidence>
<accession>A0A5C5Y9H9</accession>
<comment type="catalytic activity">
    <reaction evidence="1">
        <text>Hydrolysis of terminal, non-reducing alpha-D-galactose residues in alpha-D-galactosides, including galactose oligosaccharides, galactomannans and galactolipids.</text>
        <dbReference type="EC" id="3.2.1.22"/>
    </reaction>
</comment>
<dbReference type="AlphaFoldDB" id="A0A5C5Y9H9"/>
<dbReference type="OrthoDB" id="9807299at2"/>
<dbReference type="GO" id="GO:0004557">
    <property type="term" value="F:alpha-galactosidase activity"/>
    <property type="evidence" value="ECO:0007669"/>
    <property type="project" value="UniProtKB-EC"/>
</dbReference>
<dbReference type="EMBL" id="SJPL01000001">
    <property type="protein sequence ID" value="TWT71834.1"/>
    <property type="molecule type" value="Genomic_DNA"/>
</dbReference>
<evidence type="ECO:0000313" key="11">
    <source>
        <dbReference type="EMBL" id="TWT71834.1"/>
    </source>
</evidence>
<gene>
    <name evidence="11" type="primary">glaB</name>
    <name evidence="11" type="ORF">Pan14r_41510</name>
</gene>
<proteinExistence type="predicted"/>
<dbReference type="EC" id="3.2.1.-" evidence="11"/>
<evidence type="ECO:0000259" key="10">
    <source>
        <dbReference type="Pfam" id="PF23764"/>
    </source>
</evidence>
<keyword evidence="4" id="KW-0677">Repeat</keyword>
<dbReference type="InterPro" id="IPR039448">
    <property type="entry name" value="Beta_helix"/>
</dbReference>
<evidence type="ECO:0000256" key="4">
    <source>
        <dbReference type="ARBA" id="ARBA00022737"/>
    </source>
</evidence>
<feature type="domain" description="GLAA-B beta-barrel" evidence="10">
    <location>
        <begin position="344"/>
        <end position="403"/>
    </location>
</feature>
<reference evidence="11 12" key="1">
    <citation type="submission" date="2019-02" db="EMBL/GenBank/DDBJ databases">
        <title>Deep-cultivation of Planctomycetes and their phenomic and genomic characterization uncovers novel biology.</title>
        <authorList>
            <person name="Wiegand S."/>
            <person name="Jogler M."/>
            <person name="Boedeker C."/>
            <person name="Pinto D."/>
            <person name="Vollmers J."/>
            <person name="Rivas-Marin E."/>
            <person name="Kohn T."/>
            <person name="Peeters S.H."/>
            <person name="Heuer A."/>
            <person name="Rast P."/>
            <person name="Oberbeckmann S."/>
            <person name="Bunk B."/>
            <person name="Jeske O."/>
            <person name="Meyerdierks A."/>
            <person name="Storesund J.E."/>
            <person name="Kallscheuer N."/>
            <person name="Luecker S."/>
            <person name="Lage O.M."/>
            <person name="Pohl T."/>
            <person name="Merkel B.J."/>
            <person name="Hornburger P."/>
            <person name="Mueller R.-W."/>
            <person name="Bruemmer F."/>
            <person name="Labrenz M."/>
            <person name="Spormann A.M."/>
            <person name="Op Den Camp H."/>
            <person name="Overmann J."/>
            <person name="Amann R."/>
            <person name="Jetten M.S.M."/>
            <person name="Mascher T."/>
            <person name="Medema M.H."/>
            <person name="Devos D.P."/>
            <person name="Kaster A.-K."/>
            <person name="Ovreas L."/>
            <person name="Rohde M."/>
            <person name="Galperin M.Y."/>
            <person name="Jogler C."/>
        </authorList>
    </citation>
    <scope>NUCLEOTIDE SEQUENCE [LARGE SCALE GENOMIC DNA]</scope>
    <source>
        <strain evidence="11 12">Pan14r</strain>
    </source>
</reference>
<keyword evidence="12" id="KW-1185">Reference proteome</keyword>
<dbReference type="InterPro" id="IPR006626">
    <property type="entry name" value="PbH1"/>
</dbReference>
<evidence type="ECO:0000256" key="3">
    <source>
        <dbReference type="ARBA" id="ARBA00022729"/>
    </source>
</evidence>
<keyword evidence="6 11" id="KW-0326">Glycosidase</keyword>
<feature type="domain" description="Right handed beta helix" evidence="8">
    <location>
        <begin position="420"/>
        <end position="577"/>
    </location>
</feature>
<dbReference type="Proteomes" id="UP000317238">
    <property type="component" value="Unassembled WGS sequence"/>
</dbReference>
<dbReference type="InterPro" id="IPR012334">
    <property type="entry name" value="Pectin_lyas_fold"/>
</dbReference>
<evidence type="ECO:0000256" key="1">
    <source>
        <dbReference type="ARBA" id="ARBA00001255"/>
    </source>
</evidence>
<evidence type="ECO:0000259" key="8">
    <source>
        <dbReference type="Pfam" id="PF13229"/>
    </source>
</evidence>
<evidence type="ECO:0000256" key="6">
    <source>
        <dbReference type="ARBA" id="ARBA00023295"/>
    </source>
</evidence>
<feature type="domain" description="GLAA-B beta-barrel" evidence="9">
    <location>
        <begin position="138"/>
        <end position="234"/>
    </location>
</feature>
<organism evidence="11 12">
    <name type="scientific">Crateriforma conspicua</name>
    <dbReference type="NCBI Taxonomy" id="2527996"/>
    <lineage>
        <taxon>Bacteria</taxon>
        <taxon>Pseudomonadati</taxon>
        <taxon>Planctomycetota</taxon>
        <taxon>Planctomycetia</taxon>
        <taxon>Planctomycetales</taxon>
        <taxon>Planctomycetaceae</taxon>
        <taxon>Crateriforma</taxon>
    </lineage>
</organism>
<feature type="signal peptide" evidence="7">
    <location>
        <begin position="1"/>
        <end position="18"/>
    </location>
</feature>
<dbReference type="Pfam" id="PF13229">
    <property type="entry name" value="Beta_helix"/>
    <property type="match status" value="1"/>
</dbReference>